<dbReference type="Proteomes" id="UP000177130">
    <property type="component" value="Unassembled WGS sequence"/>
</dbReference>
<dbReference type="STRING" id="1802306.A3C72_01650"/>
<comment type="caution">
    <text evidence="4">The sequence shown here is derived from an EMBL/GenBank/DDBJ whole genome shotgun (WGS) entry which is preliminary data.</text>
</comment>
<dbReference type="Pfam" id="PF14257">
    <property type="entry name" value="DUF4349"/>
    <property type="match status" value="1"/>
</dbReference>
<protein>
    <recommendedName>
        <fullName evidence="3">DUF4349 domain-containing protein</fullName>
    </recommendedName>
</protein>
<evidence type="ECO:0000259" key="3">
    <source>
        <dbReference type="Pfam" id="PF14257"/>
    </source>
</evidence>
<feature type="coiled-coil region" evidence="1">
    <location>
        <begin position="187"/>
        <end position="251"/>
    </location>
</feature>
<feature type="domain" description="DUF4349" evidence="3">
    <location>
        <begin position="107"/>
        <end position="318"/>
    </location>
</feature>
<keyword evidence="1" id="KW-0175">Coiled coil</keyword>
<name>A0A1G2MI94_9BACT</name>
<keyword evidence="2" id="KW-0812">Transmembrane</keyword>
<dbReference type="InterPro" id="IPR025645">
    <property type="entry name" value="DUF4349"/>
</dbReference>
<evidence type="ECO:0000256" key="2">
    <source>
        <dbReference type="SAM" id="Phobius"/>
    </source>
</evidence>
<evidence type="ECO:0000313" key="5">
    <source>
        <dbReference type="Proteomes" id="UP000177130"/>
    </source>
</evidence>
<evidence type="ECO:0000256" key="1">
    <source>
        <dbReference type="SAM" id="Coils"/>
    </source>
</evidence>
<feature type="transmembrane region" description="Helical" evidence="2">
    <location>
        <begin position="309"/>
        <end position="329"/>
    </location>
</feature>
<dbReference type="EMBL" id="MHRK01000046">
    <property type="protein sequence ID" value="OHA22899.1"/>
    <property type="molecule type" value="Genomic_DNA"/>
</dbReference>
<dbReference type="AlphaFoldDB" id="A0A1G2MI94"/>
<accession>A0A1G2MI94</accession>
<feature type="transmembrane region" description="Helical" evidence="2">
    <location>
        <begin position="18"/>
        <end position="38"/>
    </location>
</feature>
<reference evidence="4 5" key="1">
    <citation type="journal article" date="2016" name="Nat. Commun.">
        <title>Thousands of microbial genomes shed light on interconnected biogeochemical processes in an aquifer system.</title>
        <authorList>
            <person name="Anantharaman K."/>
            <person name="Brown C.T."/>
            <person name="Hug L.A."/>
            <person name="Sharon I."/>
            <person name="Castelle C.J."/>
            <person name="Probst A.J."/>
            <person name="Thomas B.C."/>
            <person name="Singh A."/>
            <person name="Wilkins M.J."/>
            <person name="Karaoz U."/>
            <person name="Brodie E.L."/>
            <person name="Williams K.H."/>
            <person name="Hubbard S.S."/>
            <person name="Banfield J.F."/>
        </authorList>
    </citation>
    <scope>NUCLEOTIDE SEQUENCE [LARGE SCALE GENOMIC DNA]</scope>
</reference>
<keyword evidence="2" id="KW-1133">Transmembrane helix</keyword>
<proteinExistence type="predicted"/>
<evidence type="ECO:0000313" key="4">
    <source>
        <dbReference type="EMBL" id="OHA22899.1"/>
    </source>
</evidence>
<organism evidence="4 5">
    <name type="scientific">Candidatus Taylorbacteria bacterium RIFCSPHIGHO2_02_FULL_43_32b</name>
    <dbReference type="NCBI Taxonomy" id="1802306"/>
    <lineage>
        <taxon>Bacteria</taxon>
        <taxon>Candidatus Tayloriibacteriota</taxon>
    </lineage>
</organism>
<keyword evidence="2" id="KW-0472">Membrane</keyword>
<sequence>MSNFLARARVFVSANKTFVAVVIIGVVLVFLTGGGSVVKTVSQQIAYDSDRGIDLPGVPALMLESGGGAVAYNYSDGYSKNGVTSSVAPMPPSYNPNPATPELPSDKKIIKNGSLNLLVKSADSAATLIESIAVSNGGFIQNSDIREVSEGVKSGSVSVRIPSANFTVVMEAIKKIAVKVNWESVNSSDVTAQYVDLEAQLKNYRAEEKQYQDIMVRAVKIDEILNVASRLSDVRGRIERTEGQLNSLSRQVSMSVISVNLTAEPEVKVFGIVWRPLTVVKQAFKSMLTDLAGFVDWLIMFVFKVPVYILRLAVAVLIAFALWRVIVWFKRKFITPANTV</sequence>
<gene>
    <name evidence="4" type="ORF">A3C72_01650</name>
</gene>